<proteinExistence type="predicted"/>
<evidence type="ECO:0000313" key="5">
    <source>
        <dbReference type="Proteomes" id="UP000244978"/>
    </source>
</evidence>
<dbReference type="Pfam" id="PF07995">
    <property type="entry name" value="GSDH"/>
    <property type="match status" value="1"/>
</dbReference>
<accession>A0A2U1T0U0</accession>
<organism evidence="4 5">
    <name type="scientific">Homoserinimonas hongtaonis</name>
    <dbReference type="NCBI Taxonomy" id="2079791"/>
    <lineage>
        <taxon>Bacteria</taxon>
        <taxon>Bacillati</taxon>
        <taxon>Actinomycetota</taxon>
        <taxon>Actinomycetes</taxon>
        <taxon>Micrococcales</taxon>
        <taxon>Microbacteriaceae</taxon>
        <taxon>Homoserinimonas</taxon>
    </lineage>
</organism>
<feature type="signal peptide" evidence="2">
    <location>
        <begin position="1"/>
        <end position="28"/>
    </location>
</feature>
<dbReference type="PANTHER" id="PTHR19328">
    <property type="entry name" value="HEDGEHOG-INTERACTING PROTEIN"/>
    <property type="match status" value="1"/>
</dbReference>
<feature type="compositionally biased region" description="Low complexity" evidence="1">
    <location>
        <begin position="33"/>
        <end position="52"/>
    </location>
</feature>
<dbReference type="RefSeq" id="WP_108997441.1">
    <property type="nucleotide sequence ID" value="NZ_QEEX01000001.1"/>
</dbReference>
<dbReference type="PROSITE" id="PS51257">
    <property type="entry name" value="PROKAR_LIPOPROTEIN"/>
    <property type="match status" value="1"/>
</dbReference>
<comment type="caution">
    <text evidence="4">The sequence shown here is derived from an EMBL/GenBank/DDBJ whole genome shotgun (WGS) entry which is preliminary data.</text>
</comment>
<gene>
    <name evidence="4" type="ORF">DF220_06330</name>
</gene>
<keyword evidence="5" id="KW-1185">Reference proteome</keyword>
<dbReference type="PANTHER" id="PTHR19328:SF13">
    <property type="entry name" value="HIPL1 PROTEIN"/>
    <property type="match status" value="1"/>
</dbReference>
<dbReference type="Gene3D" id="2.120.10.30">
    <property type="entry name" value="TolB, C-terminal domain"/>
    <property type="match status" value="1"/>
</dbReference>
<feature type="domain" description="Glucose/Sorbosone dehydrogenase" evidence="3">
    <location>
        <begin position="73"/>
        <end position="372"/>
    </location>
</feature>
<evidence type="ECO:0000256" key="1">
    <source>
        <dbReference type="SAM" id="MobiDB-lite"/>
    </source>
</evidence>
<reference evidence="5" key="1">
    <citation type="submission" date="2018-04" db="EMBL/GenBank/DDBJ databases">
        <authorList>
            <person name="Liu S."/>
            <person name="Wang Z."/>
            <person name="Li J."/>
        </authorList>
    </citation>
    <scope>NUCLEOTIDE SEQUENCE [LARGE SCALE GENOMIC DNA]</scope>
    <source>
        <strain evidence="5">S1194</strain>
    </source>
</reference>
<dbReference type="SUPFAM" id="SSF50952">
    <property type="entry name" value="Soluble quinoprotein glucose dehydrogenase"/>
    <property type="match status" value="1"/>
</dbReference>
<evidence type="ECO:0000313" key="4">
    <source>
        <dbReference type="EMBL" id="PWB97490.1"/>
    </source>
</evidence>
<keyword evidence="2" id="KW-0732">Signal</keyword>
<protein>
    <submittedName>
        <fullName evidence="4">Glucose dehydrogenase</fullName>
    </submittedName>
</protein>
<name>A0A2U1T0U0_9MICO</name>
<dbReference type="InterPro" id="IPR011042">
    <property type="entry name" value="6-blade_b-propeller_TolB-like"/>
</dbReference>
<feature type="chain" id="PRO_5038589510" evidence="2">
    <location>
        <begin position="29"/>
        <end position="390"/>
    </location>
</feature>
<sequence length="390" mass="40311">MSRRSTRTGRAVCAVALAGTLALTLALTGCMPSAPRSTPAPTIPASAAPTPARGLTGPVEPGSAVGVLAEGLAAPWSVVRLSEDQLPGASALISERDTGVVKELTAEGTLRDAGTVPGVASGGEGGLLGLAVLRQGTDVWLYCYLTAASDNRIVRMPLVGTAGALSLGQAEDVLTGIPRAGNHNGGRLAFGPDGMLYATTGDAGRGTAAQDLDSLAGKILRMTPDGSAPGDNPFPGSLVYTLGHRNPQGIAWAEDGTLYASEFGQNTWDELNIITPGGNYGWPDAEGITNAERYLDPIQQWATADASPSGLAAVTDTLFMAALRGERLWAIWVGPPSVDVSPYFTGEYGRLRDVVAGPGDTLWVLTNNTDGRGNPQSGDDKLLQIPLQRR</sequence>
<feature type="region of interest" description="Disordered" evidence="1">
    <location>
        <begin position="33"/>
        <end position="58"/>
    </location>
</feature>
<dbReference type="Proteomes" id="UP000244978">
    <property type="component" value="Unassembled WGS sequence"/>
</dbReference>
<dbReference type="InterPro" id="IPR012938">
    <property type="entry name" value="Glc/Sorbosone_DH"/>
</dbReference>
<dbReference type="InterPro" id="IPR011041">
    <property type="entry name" value="Quinoprot_gluc/sorb_DH_b-prop"/>
</dbReference>
<dbReference type="EMBL" id="QEEX01000001">
    <property type="protein sequence ID" value="PWB97490.1"/>
    <property type="molecule type" value="Genomic_DNA"/>
</dbReference>
<evidence type="ECO:0000259" key="3">
    <source>
        <dbReference type="Pfam" id="PF07995"/>
    </source>
</evidence>
<evidence type="ECO:0000256" key="2">
    <source>
        <dbReference type="SAM" id="SignalP"/>
    </source>
</evidence>
<dbReference type="AlphaFoldDB" id="A0A2U1T0U0"/>